<comment type="caution">
    <text evidence="2">The sequence shown here is derived from an EMBL/GenBank/DDBJ whole genome shotgun (WGS) entry which is preliminary data.</text>
</comment>
<dbReference type="AlphaFoldDB" id="A0A0F9F482"/>
<dbReference type="Pfam" id="PF01326">
    <property type="entry name" value="PPDK_N"/>
    <property type="match status" value="1"/>
</dbReference>
<dbReference type="InterPro" id="IPR010121">
    <property type="entry name" value="Pyruvate_phosphate_dikinase"/>
</dbReference>
<sequence length="328" mass="35719">MATHYQIIVKGDGKPWYPVCVGGDADISDPAILGGKGAGLNEMIKMGIPVPDVFTIFTEACEAYQLNPAVTKYRIREVAKKAYKELKTRNGGTAPIVSVRSGARASMPGMLSTVLNVGLTSKTFPKLAKLVGDKVAFDCKRRLIQSYATTVFHADPKSFEAQLQSARDYERVGTDGELSSKILEQLVTRFEKILSVNNLSVPDSIEAQLAGAIKAVFESWNNPEAIEWRKINGIPEDGGTAVNVQTMVFGNAEGLSGTGVMFTRDPRNGKNCILGEWLPNAQGTDLVDGILTPQPLSNMMNEFQPQLSELIAHAAKLEKHYADMRDIE</sequence>
<gene>
    <name evidence="2" type="ORF">LCGC14_2289300</name>
</gene>
<dbReference type="EMBL" id="LAZR01032028">
    <property type="protein sequence ID" value="KKL52055.1"/>
    <property type="molecule type" value="Genomic_DNA"/>
</dbReference>
<dbReference type="Gene3D" id="3.30.470.20">
    <property type="entry name" value="ATP-grasp fold, B domain"/>
    <property type="match status" value="1"/>
</dbReference>
<evidence type="ECO:0000313" key="2">
    <source>
        <dbReference type="EMBL" id="KKL52055.1"/>
    </source>
</evidence>
<proteinExistence type="predicted"/>
<protein>
    <recommendedName>
        <fullName evidence="1">Pyruvate phosphate dikinase AMP/ATP-binding domain-containing protein</fullName>
    </recommendedName>
</protein>
<dbReference type="PANTHER" id="PTHR22931:SF9">
    <property type="entry name" value="PYRUVATE, PHOSPHATE DIKINASE 1, CHLOROPLASTIC"/>
    <property type="match status" value="1"/>
</dbReference>
<dbReference type="Gene3D" id="3.30.1490.20">
    <property type="entry name" value="ATP-grasp fold, A domain"/>
    <property type="match status" value="1"/>
</dbReference>
<evidence type="ECO:0000259" key="1">
    <source>
        <dbReference type="Pfam" id="PF01326"/>
    </source>
</evidence>
<accession>A0A0F9F482</accession>
<dbReference type="Gene3D" id="1.20.80.30">
    <property type="match status" value="1"/>
</dbReference>
<dbReference type="InterPro" id="IPR002192">
    <property type="entry name" value="PPDK_AMP/ATP-bd"/>
</dbReference>
<dbReference type="InterPro" id="IPR013815">
    <property type="entry name" value="ATP_grasp_subdomain_1"/>
</dbReference>
<reference evidence="2" key="1">
    <citation type="journal article" date="2015" name="Nature">
        <title>Complex archaea that bridge the gap between prokaryotes and eukaryotes.</title>
        <authorList>
            <person name="Spang A."/>
            <person name="Saw J.H."/>
            <person name="Jorgensen S.L."/>
            <person name="Zaremba-Niedzwiedzka K."/>
            <person name="Martijn J."/>
            <person name="Lind A.E."/>
            <person name="van Eijk R."/>
            <person name="Schleper C."/>
            <person name="Guy L."/>
            <person name="Ettema T.J."/>
        </authorList>
    </citation>
    <scope>NUCLEOTIDE SEQUENCE</scope>
</reference>
<feature type="domain" description="Pyruvate phosphate dikinase AMP/ATP-binding" evidence="1">
    <location>
        <begin position="75"/>
        <end position="294"/>
    </location>
</feature>
<organism evidence="2">
    <name type="scientific">marine sediment metagenome</name>
    <dbReference type="NCBI Taxonomy" id="412755"/>
    <lineage>
        <taxon>unclassified sequences</taxon>
        <taxon>metagenomes</taxon>
        <taxon>ecological metagenomes</taxon>
    </lineage>
</organism>
<dbReference type="GO" id="GO:0005524">
    <property type="term" value="F:ATP binding"/>
    <property type="evidence" value="ECO:0007669"/>
    <property type="project" value="InterPro"/>
</dbReference>
<dbReference type="GO" id="GO:0050242">
    <property type="term" value="F:pyruvate, phosphate dikinase activity"/>
    <property type="evidence" value="ECO:0007669"/>
    <property type="project" value="InterPro"/>
</dbReference>
<dbReference type="PANTHER" id="PTHR22931">
    <property type="entry name" value="PHOSPHOENOLPYRUVATE DIKINASE-RELATED"/>
    <property type="match status" value="1"/>
</dbReference>
<name>A0A0F9F482_9ZZZZ</name>
<dbReference type="GO" id="GO:0016301">
    <property type="term" value="F:kinase activity"/>
    <property type="evidence" value="ECO:0007669"/>
    <property type="project" value="InterPro"/>
</dbReference>
<dbReference type="SUPFAM" id="SSF56059">
    <property type="entry name" value="Glutathione synthetase ATP-binding domain-like"/>
    <property type="match status" value="1"/>
</dbReference>
<feature type="non-terminal residue" evidence="2">
    <location>
        <position position="328"/>
    </location>
</feature>